<evidence type="ECO:0000256" key="3">
    <source>
        <dbReference type="ARBA" id="ARBA00023013"/>
    </source>
</evidence>
<comment type="similarity">
    <text evidence="2">Belongs to the PKI family.</text>
</comment>
<dbReference type="InterPro" id="IPR004171">
    <property type="entry name" value="cAMP_dep_PKI"/>
</dbReference>
<comment type="caution">
    <text evidence="5">The sequence shown here is derived from an EMBL/GenBank/DDBJ whole genome shotgun (WGS) entry which is preliminary data.</text>
</comment>
<organism evidence="5 6">
    <name type="scientific">Oryzias melastigma</name>
    <name type="common">Marine medaka</name>
    <dbReference type="NCBI Taxonomy" id="30732"/>
    <lineage>
        <taxon>Eukaryota</taxon>
        <taxon>Metazoa</taxon>
        <taxon>Chordata</taxon>
        <taxon>Craniata</taxon>
        <taxon>Vertebrata</taxon>
        <taxon>Euteleostomi</taxon>
        <taxon>Actinopterygii</taxon>
        <taxon>Neopterygii</taxon>
        <taxon>Teleostei</taxon>
        <taxon>Neoteleostei</taxon>
        <taxon>Acanthomorphata</taxon>
        <taxon>Ovalentaria</taxon>
        <taxon>Atherinomorphae</taxon>
        <taxon>Beloniformes</taxon>
        <taxon>Adrianichthyidae</taxon>
        <taxon>Oryziinae</taxon>
        <taxon>Oryzias</taxon>
    </lineage>
</organism>
<evidence type="ECO:0000256" key="4">
    <source>
        <dbReference type="SAM" id="MobiDB-lite"/>
    </source>
</evidence>
<evidence type="ECO:0000256" key="1">
    <source>
        <dbReference type="ARBA" id="ARBA00002844"/>
    </source>
</evidence>
<dbReference type="PANTHER" id="PTHR15416">
    <property type="entry name" value="CAMP-DEPENDENT PROTEIN KINASE INHIBITOR/PKI"/>
    <property type="match status" value="1"/>
</dbReference>
<reference evidence="5" key="1">
    <citation type="journal article" name="BMC Genomics">
        <title>Long-read sequencing and de novo genome assembly of marine medaka (Oryzias melastigma).</title>
        <authorList>
            <person name="Liang P."/>
            <person name="Saqib H.S.A."/>
            <person name="Ni X."/>
            <person name="Shen Y."/>
        </authorList>
    </citation>
    <scope>NUCLEOTIDE SEQUENCE</scope>
    <source>
        <strain evidence="5">Bigg-433</strain>
    </source>
</reference>
<accession>A0A834BVY0</accession>
<gene>
    <name evidence="5" type="ORF">FQA47_019315</name>
</gene>
<dbReference type="Proteomes" id="UP000646548">
    <property type="component" value="Unassembled WGS sequence"/>
</dbReference>
<dbReference type="AlphaFoldDB" id="A0A834BVY0"/>
<protein>
    <submittedName>
        <fullName evidence="5">cAMP-dependent protein kinase inhibitor alpha</fullName>
    </submittedName>
</protein>
<evidence type="ECO:0000256" key="2">
    <source>
        <dbReference type="ARBA" id="ARBA00006393"/>
    </source>
</evidence>
<dbReference type="GO" id="GO:0004862">
    <property type="term" value="F:cAMP-dependent protein kinase inhibitor activity"/>
    <property type="evidence" value="ECO:0007669"/>
    <property type="project" value="InterPro"/>
</dbReference>
<feature type="region of interest" description="Disordered" evidence="4">
    <location>
        <begin position="122"/>
        <end position="148"/>
    </location>
</feature>
<feature type="region of interest" description="Disordered" evidence="4">
    <location>
        <begin position="1"/>
        <end position="37"/>
    </location>
</feature>
<comment type="function">
    <text evidence="1">Extremely potent competitive inhibitor of cAMP-dependent protein kinase activity, this protein interacts with the catalytic subunit of the enzyme after the cAMP-induced dissociation of its regulatory chains.</text>
</comment>
<dbReference type="EMBL" id="WKFB01000736">
    <property type="protein sequence ID" value="KAF6718384.1"/>
    <property type="molecule type" value="Genomic_DNA"/>
</dbReference>
<name>A0A834BVY0_ORYME</name>
<dbReference type="Pfam" id="PF02827">
    <property type="entry name" value="PKI"/>
    <property type="match status" value="1"/>
</dbReference>
<proteinExistence type="inferred from homology"/>
<evidence type="ECO:0000313" key="5">
    <source>
        <dbReference type="EMBL" id="KAF6718384.1"/>
    </source>
</evidence>
<evidence type="ECO:0000313" key="6">
    <source>
        <dbReference type="Proteomes" id="UP000646548"/>
    </source>
</evidence>
<sequence length="148" mass="15946">MRNRETPASKAGETADEEGMEQPEHCATAHGQTDRRRGCQGQQRHLSVMRALSCGPLDAHWCCCVNDAQAMSDVEATYADFIASGRTGRRNALHDILQSPTDAEGGQLPLSLSLSQLHINAGGADADSMEDDQSSSFSAQREAEQKNS</sequence>
<keyword evidence="3" id="KW-0649">Protein kinase inhibitor</keyword>